<proteinExistence type="predicted"/>
<keyword evidence="3" id="KW-1185">Reference proteome</keyword>
<evidence type="ECO:0000313" key="2">
    <source>
        <dbReference type="EMBL" id="GAP41350.1"/>
    </source>
</evidence>
<dbReference type="SUPFAM" id="SSF55729">
    <property type="entry name" value="Acyl-CoA N-acyltransferases (Nat)"/>
    <property type="match status" value="1"/>
</dbReference>
<dbReference type="STRING" id="1678840.ATC1_131336"/>
<gene>
    <name evidence="2" type="ORF">ATC1_131336</name>
</gene>
<dbReference type="PROSITE" id="PS51186">
    <property type="entry name" value="GNAT"/>
    <property type="match status" value="1"/>
</dbReference>
<evidence type="ECO:0000313" key="3">
    <source>
        <dbReference type="Proteomes" id="UP000053370"/>
    </source>
</evidence>
<dbReference type="PANTHER" id="PTHR43072">
    <property type="entry name" value="N-ACETYLTRANSFERASE"/>
    <property type="match status" value="1"/>
</dbReference>
<feature type="domain" description="N-acetyltransferase" evidence="1">
    <location>
        <begin position="6"/>
        <end position="167"/>
    </location>
</feature>
<reference evidence="2" key="1">
    <citation type="journal article" date="2015" name="Genome Announc.">
        <title>Draft Genome Sequence of Anaerolineae Strain TC1, a Novel Isolate from a Methanogenic Wastewater Treatment System.</title>
        <authorList>
            <person name="Matsuura N."/>
            <person name="Tourlousse D.M."/>
            <person name="Sun L."/>
            <person name="Toyonaga M."/>
            <person name="Kuroda K."/>
            <person name="Ohashi A."/>
            <person name="Cruz R."/>
            <person name="Yamaguchi T."/>
            <person name="Sekiguchi Y."/>
        </authorList>
    </citation>
    <scope>NUCLEOTIDE SEQUENCE [LARGE SCALE GENOMIC DNA]</scope>
    <source>
        <strain evidence="2">TC1</strain>
    </source>
</reference>
<dbReference type="AlphaFoldDB" id="A0A0S7BWN8"/>
<dbReference type="Gene3D" id="3.40.630.30">
    <property type="match status" value="1"/>
</dbReference>
<protein>
    <submittedName>
        <fullName evidence="2">L-alanine-DL-glutamate epimerase</fullName>
    </submittedName>
</protein>
<dbReference type="Proteomes" id="UP000053370">
    <property type="component" value="Unassembled WGS sequence"/>
</dbReference>
<evidence type="ECO:0000259" key="1">
    <source>
        <dbReference type="PROSITE" id="PS51186"/>
    </source>
</evidence>
<dbReference type="Pfam" id="PF13420">
    <property type="entry name" value="Acetyltransf_4"/>
    <property type="match status" value="1"/>
</dbReference>
<dbReference type="EMBL" id="DF968181">
    <property type="protein sequence ID" value="GAP41350.1"/>
    <property type="molecule type" value="Genomic_DNA"/>
</dbReference>
<dbReference type="OrthoDB" id="9798006at2"/>
<name>A0A0S7BWN8_9CHLR</name>
<dbReference type="InterPro" id="IPR016181">
    <property type="entry name" value="Acyl_CoA_acyltransferase"/>
</dbReference>
<dbReference type="PANTHER" id="PTHR43072:SF8">
    <property type="entry name" value="ACYLTRANSFERASE FABY-RELATED"/>
    <property type="match status" value="1"/>
</dbReference>
<dbReference type="InterPro" id="IPR000182">
    <property type="entry name" value="GNAT_dom"/>
</dbReference>
<sequence length="204" mass="24144">MNPMNIEIRLAEEKDLPYILEIYAPYITQSKISMEYTVPELNEFVERYRNITQFFPWIVCLINNRIIGYAYASHAFSRMGYQWDASLTVYITKEFHKQRIGISLYQSLFEILDLQGMVNLYGIISNDNKGSIHFHEKLGFQTEAVFHNSGYKFGEWVDVTWMVKHIRPISENPALPRSIHQIDHNEILRILKQYTEFLIANRTK</sequence>
<dbReference type="GO" id="GO:0016747">
    <property type="term" value="F:acyltransferase activity, transferring groups other than amino-acyl groups"/>
    <property type="evidence" value="ECO:0007669"/>
    <property type="project" value="InterPro"/>
</dbReference>
<organism evidence="2">
    <name type="scientific">Flexilinea flocculi</name>
    <dbReference type="NCBI Taxonomy" id="1678840"/>
    <lineage>
        <taxon>Bacteria</taxon>
        <taxon>Bacillati</taxon>
        <taxon>Chloroflexota</taxon>
        <taxon>Anaerolineae</taxon>
        <taxon>Anaerolineales</taxon>
        <taxon>Anaerolineaceae</taxon>
        <taxon>Flexilinea</taxon>
    </lineage>
</organism>
<accession>A0A0S7BWN8</accession>